<dbReference type="PROSITE" id="PS50893">
    <property type="entry name" value="ABC_TRANSPORTER_2"/>
    <property type="match status" value="2"/>
</dbReference>
<evidence type="ECO:0000256" key="4">
    <source>
        <dbReference type="SAM" id="Phobius"/>
    </source>
</evidence>
<feature type="transmembrane region" description="Helical" evidence="4">
    <location>
        <begin position="380"/>
        <end position="398"/>
    </location>
</feature>
<evidence type="ECO:0000313" key="6">
    <source>
        <dbReference type="EMBL" id="KAH0571856.1"/>
    </source>
</evidence>
<dbReference type="PANTHER" id="PTHR43023">
    <property type="entry name" value="PROTEIN TRIGALACTOSYLDIACYLGLYCEROL 3, CHLOROPLASTIC"/>
    <property type="match status" value="1"/>
</dbReference>
<feature type="transmembrane region" description="Helical" evidence="4">
    <location>
        <begin position="1525"/>
        <end position="1544"/>
    </location>
</feature>
<feature type="transmembrane region" description="Helical" evidence="4">
    <location>
        <begin position="1410"/>
        <end position="1434"/>
    </location>
</feature>
<dbReference type="PANTHER" id="PTHR43023:SF3">
    <property type="entry name" value="PROTEIN TRIGALACTOSYLDIACYLGLYCEROL 3, CHLOROPLASTIC"/>
    <property type="match status" value="1"/>
</dbReference>
<evidence type="ECO:0000256" key="3">
    <source>
        <dbReference type="ARBA" id="ARBA00022840"/>
    </source>
</evidence>
<proteinExistence type="predicted"/>
<evidence type="ECO:0000256" key="1">
    <source>
        <dbReference type="ARBA" id="ARBA00022448"/>
    </source>
</evidence>
<feature type="transmembrane region" description="Helical" evidence="4">
    <location>
        <begin position="16"/>
        <end position="41"/>
    </location>
</feature>
<feature type="transmembrane region" description="Helical" evidence="4">
    <location>
        <begin position="919"/>
        <end position="941"/>
    </location>
</feature>
<keyword evidence="4" id="KW-1133">Transmembrane helix</keyword>
<keyword evidence="7" id="KW-1185">Reference proteome</keyword>
<accession>A0A9P8LPD8</accession>
<feature type="transmembrane region" description="Helical" evidence="4">
    <location>
        <begin position="270"/>
        <end position="291"/>
    </location>
</feature>
<feature type="transmembrane region" description="Helical" evidence="4">
    <location>
        <begin position="1498"/>
        <end position="1519"/>
    </location>
</feature>
<keyword evidence="1" id="KW-0813">Transport</keyword>
<dbReference type="GO" id="GO:0016887">
    <property type="term" value="F:ATP hydrolysis activity"/>
    <property type="evidence" value="ECO:0007669"/>
    <property type="project" value="InterPro"/>
</dbReference>
<dbReference type="Pfam" id="PF00005">
    <property type="entry name" value="ABC_tran"/>
    <property type="match status" value="2"/>
</dbReference>
<keyword evidence="2" id="KW-0547">Nucleotide-binding</keyword>
<dbReference type="KEGG" id="ssao:94300075"/>
<feature type="domain" description="ABC transporter" evidence="5">
    <location>
        <begin position="552"/>
        <end position="802"/>
    </location>
</feature>
<dbReference type="GeneID" id="94300075"/>
<dbReference type="Proteomes" id="UP000018208">
    <property type="component" value="Unassembled WGS sequence"/>
</dbReference>
<evidence type="ECO:0000256" key="2">
    <source>
        <dbReference type="ARBA" id="ARBA00022741"/>
    </source>
</evidence>
<feature type="transmembrane region" description="Helical" evidence="4">
    <location>
        <begin position="1470"/>
        <end position="1491"/>
    </location>
</feature>
<dbReference type="InterPro" id="IPR003439">
    <property type="entry name" value="ABC_transporter-like_ATP-bd"/>
</dbReference>
<keyword evidence="4" id="KW-0812">Transmembrane</keyword>
<feature type="transmembrane region" description="Helical" evidence="4">
    <location>
        <begin position="340"/>
        <end position="373"/>
    </location>
</feature>
<dbReference type="SMART" id="SM00382">
    <property type="entry name" value="AAA"/>
    <property type="match status" value="2"/>
</dbReference>
<reference evidence="6 7" key="1">
    <citation type="journal article" date="2014" name="PLoS Genet.">
        <title>The Genome of Spironucleus salmonicida Highlights a Fish Pathogen Adapted to Fluctuating Environments.</title>
        <authorList>
            <person name="Xu F."/>
            <person name="Jerlstrom-Hultqvist J."/>
            <person name="Einarsson E."/>
            <person name="Astvaldsson A."/>
            <person name="Svard S.G."/>
            <person name="Andersson J.O."/>
        </authorList>
    </citation>
    <scope>NUCLEOTIDE SEQUENCE [LARGE SCALE GENOMIC DNA]</scope>
    <source>
        <strain evidence="6 7">ATCC 50377</strain>
    </source>
</reference>
<dbReference type="EMBL" id="AUWU02000006">
    <property type="protein sequence ID" value="KAH0571856.1"/>
    <property type="molecule type" value="Genomic_DNA"/>
</dbReference>
<dbReference type="GO" id="GO:0005524">
    <property type="term" value="F:ATP binding"/>
    <property type="evidence" value="ECO:0007669"/>
    <property type="project" value="UniProtKB-KW"/>
</dbReference>
<feature type="transmembrane region" description="Helical" evidence="4">
    <location>
        <begin position="312"/>
        <end position="334"/>
    </location>
</feature>
<keyword evidence="3" id="KW-0067">ATP-binding</keyword>
<organism evidence="6 7">
    <name type="scientific">Spironucleus salmonicida</name>
    <dbReference type="NCBI Taxonomy" id="348837"/>
    <lineage>
        <taxon>Eukaryota</taxon>
        <taxon>Metamonada</taxon>
        <taxon>Diplomonadida</taxon>
        <taxon>Hexamitidae</taxon>
        <taxon>Hexamitinae</taxon>
        <taxon>Spironucleus</taxon>
    </lineage>
</organism>
<feature type="domain" description="ABC transporter" evidence="5">
    <location>
        <begin position="1583"/>
        <end position="1807"/>
    </location>
</feature>
<keyword evidence="4" id="KW-0472">Membrane</keyword>
<dbReference type="OrthoDB" id="66620at2759"/>
<dbReference type="InterPro" id="IPR027417">
    <property type="entry name" value="P-loop_NTPase"/>
</dbReference>
<evidence type="ECO:0000259" key="5">
    <source>
        <dbReference type="PROSITE" id="PS50893"/>
    </source>
</evidence>
<feature type="transmembrane region" description="Helical" evidence="4">
    <location>
        <begin position="1357"/>
        <end position="1376"/>
    </location>
</feature>
<evidence type="ECO:0000313" key="7">
    <source>
        <dbReference type="Proteomes" id="UP000018208"/>
    </source>
</evidence>
<feature type="transmembrane region" description="Helical" evidence="4">
    <location>
        <begin position="497"/>
        <end position="518"/>
    </location>
</feature>
<gene>
    <name evidence="6" type="ORF">SS50377_26052</name>
</gene>
<dbReference type="RefSeq" id="XP_067762629.1">
    <property type="nucleotide sequence ID" value="XM_067909873.1"/>
</dbReference>
<name>A0A9P8LPD8_9EUKA</name>
<protein>
    <submittedName>
        <fullName evidence="6">ABC transporter family protein</fullName>
    </submittedName>
</protein>
<feature type="transmembrane region" description="Helical" evidence="4">
    <location>
        <begin position="418"/>
        <end position="442"/>
    </location>
</feature>
<dbReference type="Gene3D" id="3.40.50.300">
    <property type="entry name" value="P-loop containing nucleotide triphosphate hydrolases"/>
    <property type="match status" value="2"/>
</dbReference>
<comment type="caution">
    <text evidence="6">The sequence shown here is derived from an EMBL/GenBank/DDBJ whole genome shotgun (WGS) entry which is preliminary data.</text>
</comment>
<dbReference type="InterPro" id="IPR003593">
    <property type="entry name" value="AAA+_ATPase"/>
</dbReference>
<feature type="transmembrane region" description="Helical" evidence="4">
    <location>
        <begin position="1441"/>
        <end position="1464"/>
    </location>
</feature>
<dbReference type="SUPFAM" id="SSF52540">
    <property type="entry name" value="P-loop containing nucleoside triphosphate hydrolases"/>
    <property type="match status" value="2"/>
</dbReference>
<sequence length="1868" mass="213232">MNKPLSQFFLFRARSLTVIVVAQLILPLLMAVGLSGMIFLISNSLFTSNSVNIDIPTLPKLPQNEDFVYLSASPNTELTRDLLDFVLAKNGLKGHRTRFFESPEEANSYFAKKNLFTNQSFDVEFARQVFCDDVLEVADTCNSTFLDTFQDDLHNRYPQYSGPLLNDEIFIHINILQSEEMIQNMPLNLTVEVVVNNSFLEKLLVEQPDPLFQQFTFGWKKAFWTGYGIALQTQIDQYLVDYFAKVDYHISYNFLEPLKQRVDNLMNINLLFSIANSLSLTVIILMAAFIATQNRDNIHVVLKRLGVLHHSFYTTAMVFTFVPTLVSTETFFVFGHYVGILPFSGITVGFCMVAALASALIISVGVNFISVIFGSQRTRVIIFVCIMCLAMILLPIVFHQALFFSTTFFDPSMLPQAITWTVTFLVPIFGVVMVYDSMYFALSKDIKSQYVSSYIWKPQQTLVSLNFLTTQGTKQFLCILQNIDAGHICKYQHVTYWHLYLVLGFSAAFFFLFIIYLAHVIPEKGFYGLHPLFFLKKDLWQWRRLVPDSNHVNLQNISVTYKGKWKVWRRSKIVGLANCSFSLLEGSSAVIGETSAGKSTLLGAIAGDVQLDRQASCSSTVFGTFDLTNSIHAYLVKPFTGYCPQDFSNVFLDMSVLNNVAFSFSLRQYRTGAKISIAEQSAIIQDLLATIGLDSPSVQRRTAKRLSGGMLRRLACCNAIVGSNNLVMFDEISAGVDPILKRKIWEIVRKIECSVVLTTHDMTEVEEIAQKINFIDRGAIFQHNQTLPQVRSMFQGYSLTFNFESENFTEQKLRELFPYEFTVIGIRRHSVQLEFNEISQQVLLELHLLLEILEHDKIVSTYTLQKFKLQDTYVKLQMELQKQETIKQRKTSRGYINNKFMALVQNMFRLEFFSGQTSFIYALLLLMSFIVLFLGVAYILLVKMIGLTGDGNITVHYHDTKQYLFNQCNLQCYKHYGNNQNLIKNVLNQCLQERPKELFTFNILEHQYCIYYATFLGLDYYSRSTTSLGDYRQSHQDMVFNYLVVDPLKRNDLLPQISKQTQNKLLDQSFQLEDFDYDKLYENSKVVNPLKYPDLAPLQQLVIGNHYIRNETGCYNLEYCKQTCINRDNQFLKCGEQPKLIQCIQQCIQEFKCDYQSKFVIRNQNINVFNTSAQAIYHYNIVGKNSHIKFNGNNTLPTTDILNQLYNNLYSSGIVEFNKQNSKYVNIQISLLLPLNIFWYGANALEVQLADNLSYKCDGLYINETQLSYIRARGIDRSIWINDTIVRLPCNPPVVFYDIGNNMLTQQTSALFRKYLFANSIDYSPWNFTYSIQQSEMPGFSNVSIQPNMEINNSNEITNLITIVVLLIGGFLPLFFTGQLAGMDCDNAVNKLFHFHNVKMTLLFLAHSTFYTIVALIMALATLLIIAIICYPILANLPNPGFVVGLYIMQALACVPTGILMGKILNSGKYAAVVSLLITIFAVVFQIMTIASDSFAQIISIVIPAYGFCYIISLVIHHQVVQQKLYVTIFISYFLQFFVFFLVAQKNRIMFIIKVILKFKKTRSEVALLDTHVIEYYGDASFFDVQNVTHQYERSQFALKDVSFSVKENCVFGLLGSNGSGKSTLMHSFAGIIQIDQGAAVIGPYDLYKTYHKYKSFTMVPQHDIFYESLTISQIVQLFSIFNETSQVDQILELLDLSAIRNALISSLSGGIRRKLSLAIALTSKANIIALDEPSTGLGALTKQVIQVATQKLIHLGKTVIITTHDLSEVAQLVDDVVLLKDGRINYCGSVDNMREKNCFQVQISVRRDEFRVKFAQYTRGERDDYFVLFGLKMSRVVQWAIDNEVASESYDVCEIDLEEDFMRLIGE</sequence>